<accession>A0ABZ0UT21</accession>
<dbReference type="RefSeq" id="WP_323737969.1">
    <property type="nucleotide sequence ID" value="NZ_CP112932.1"/>
</dbReference>
<sequence length="506" mass="55293">MKSSEDNSNTLPEPKITEDRSYDKKSPKAILGDLQKKSFAQEIENDKEKSAVLLNRATQAEAQLGADNPITKQEQMSVDVYKRALALIGSGGLQINGNAGEKQSAADNNLPVSSYLSHGARVMIEIPPGSGDKLANWLTSGDPDKSGMSRKQSQQGAIDEDKIVYNRSAATHDVSIKEKVNDKGEKEFSLKEEKGFTIGLRDFVGNQFGMKTNHWGVDLAMNAEFNGKDSEGKIVGRPDGDHGHLYIHYNPPKDGKPGSMLIGIEGGAPTSHKHSKTGASDPLSPVDSSKFDDVKIKKDIAGEKEYDNTIVPKKYGGMVVKLDQEKLNDIVKINAKDLDGGLAYVKPGTSPKDFKDKLENKDYHQTPEFKESKKQEPTLEKPSMWKKIANVVTKVVTLGMVKPFQKEIDAYNAEHKVLKTQAKVQANDGVRISEQQEKSTKVGISSPDLTIDKTKTRSNSIDSVSTAASLGEKLRSGSQSPPGNNNVEKVDKPVGKVEKKESSYVR</sequence>
<feature type="region of interest" description="Disordered" evidence="1">
    <location>
        <begin position="1"/>
        <end position="29"/>
    </location>
</feature>
<feature type="region of interest" description="Disordered" evidence="1">
    <location>
        <begin position="363"/>
        <end position="382"/>
    </location>
</feature>
<feature type="region of interest" description="Disordered" evidence="1">
    <location>
        <begin position="266"/>
        <end position="287"/>
    </location>
</feature>
<protein>
    <submittedName>
        <fullName evidence="2">Ntox11 super family RNA toxin</fullName>
    </submittedName>
</protein>
<evidence type="ECO:0000313" key="2">
    <source>
        <dbReference type="EMBL" id="WPY01174.1"/>
    </source>
</evidence>
<proteinExistence type="predicted"/>
<feature type="compositionally biased region" description="Polar residues" evidence="1">
    <location>
        <begin position="457"/>
        <end position="468"/>
    </location>
</feature>
<dbReference type="Proteomes" id="UP001326613">
    <property type="component" value="Chromosome"/>
</dbReference>
<keyword evidence="3" id="KW-1185">Reference proteome</keyword>
<reference evidence="2 3" key="1">
    <citation type="submission" date="2022-10" db="EMBL/GenBank/DDBJ databases">
        <title>Host association and intracellularity evolved multiple times independently in the Rickettsiales.</title>
        <authorList>
            <person name="Castelli M."/>
            <person name="Nardi T."/>
            <person name="Gammuto L."/>
            <person name="Bellinzona G."/>
            <person name="Sabaneyeva E."/>
            <person name="Potekhin A."/>
            <person name="Serra V."/>
            <person name="Petroni G."/>
            <person name="Sassera D."/>
        </authorList>
    </citation>
    <scope>NUCLEOTIDE SEQUENCE [LARGE SCALE GENOMIC DNA]</scope>
    <source>
        <strain evidence="2 3">Kr 154-4</strain>
    </source>
</reference>
<organism evidence="2 3">
    <name type="scientific">Candidatus Trichorickettsia mobilis</name>
    <dbReference type="NCBI Taxonomy" id="1346319"/>
    <lineage>
        <taxon>Bacteria</taxon>
        <taxon>Pseudomonadati</taxon>
        <taxon>Pseudomonadota</taxon>
        <taxon>Alphaproteobacteria</taxon>
        <taxon>Rickettsiales</taxon>
        <taxon>Rickettsiaceae</taxon>
        <taxon>Rickettsieae</taxon>
        <taxon>Candidatus Trichorickettsia</taxon>
    </lineage>
</organism>
<feature type="compositionally biased region" description="Basic and acidic residues" evidence="1">
    <location>
        <begin position="15"/>
        <end position="26"/>
    </location>
</feature>
<evidence type="ECO:0000313" key="3">
    <source>
        <dbReference type="Proteomes" id="UP001326613"/>
    </source>
</evidence>
<feature type="compositionally biased region" description="Polar residues" evidence="1">
    <location>
        <begin position="1"/>
        <end position="11"/>
    </location>
</feature>
<feature type="compositionally biased region" description="Basic and acidic residues" evidence="1">
    <location>
        <begin position="488"/>
        <end position="506"/>
    </location>
</feature>
<feature type="compositionally biased region" description="Polar residues" evidence="1">
    <location>
        <begin position="476"/>
        <end position="487"/>
    </location>
</feature>
<evidence type="ECO:0000256" key="1">
    <source>
        <dbReference type="SAM" id="MobiDB-lite"/>
    </source>
</evidence>
<dbReference type="EMBL" id="CP112932">
    <property type="protein sequence ID" value="WPY01174.1"/>
    <property type="molecule type" value="Genomic_DNA"/>
</dbReference>
<name>A0ABZ0UT21_9RICK</name>
<feature type="region of interest" description="Disordered" evidence="1">
    <location>
        <begin position="425"/>
        <end position="506"/>
    </location>
</feature>
<feature type="compositionally biased region" description="Basic and acidic residues" evidence="1">
    <location>
        <begin position="363"/>
        <end position="379"/>
    </location>
</feature>
<gene>
    <name evidence="2" type="ORF">Trichorick_01079</name>
</gene>